<feature type="region of interest" description="Disordered" evidence="1">
    <location>
        <begin position="1"/>
        <end position="23"/>
    </location>
</feature>
<feature type="transmembrane region" description="Helical" evidence="2">
    <location>
        <begin position="33"/>
        <end position="52"/>
    </location>
</feature>
<accession>A0A8S5UVS5</accession>
<keyword evidence="2" id="KW-0472">Membrane</keyword>
<evidence type="ECO:0000313" key="3">
    <source>
        <dbReference type="EMBL" id="DAF98547.1"/>
    </source>
</evidence>
<keyword evidence="2" id="KW-1133">Transmembrane helix</keyword>
<sequence>MQNSLLCGAQSPRVRSHKQREVGPTERVTSTQVVCDLSLFITIFFTLCAYILNIF</sequence>
<protein>
    <submittedName>
        <fullName evidence="3">Uncharacterized protein</fullName>
    </submittedName>
</protein>
<evidence type="ECO:0000256" key="2">
    <source>
        <dbReference type="SAM" id="Phobius"/>
    </source>
</evidence>
<name>A0A8S5UVS5_9VIRU</name>
<proteinExistence type="predicted"/>
<keyword evidence="2" id="KW-0812">Transmembrane</keyword>
<evidence type="ECO:0000256" key="1">
    <source>
        <dbReference type="SAM" id="MobiDB-lite"/>
    </source>
</evidence>
<dbReference type="EMBL" id="BK016150">
    <property type="protein sequence ID" value="DAF98547.1"/>
    <property type="molecule type" value="Genomic_DNA"/>
</dbReference>
<reference evidence="3" key="1">
    <citation type="journal article" date="2021" name="Proc. Natl. Acad. Sci. U.S.A.">
        <title>A Catalog of Tens of Thousands of Viruses from Human Metagenomes Reveals Hidden Associations with Chronic Diseases.</title>
        <authorList>
            <person name="Tisza M.J."/>
            <person name="Buck C.B."/>
        </authorList>
    </citation>
    <scope>NUCLEOTIDE SEQUENCE</scope>
    <source>
        <strain evidence="3">CtuZ46</strain>
    </source>
</reference>
<organism evidence="3">
    <name type="scientific">Microviridae sp. ctuZ46</name>
    <dbReference type="NCBI Taxonomy" id="2825010"/>
    <lineage>
        <taxon>Viruses</taxon>
        <taxon>Monodnaviria</taxon>
        <taxon>Sangervirae</taxon>
        <taxon>Phixviricota</taxon>
        <taxon>Malgrandaviricetes</taxon>
        <taxon>Petitvirales</taxon>
        <taxon>Microviridae</taxon>
    </lineage>
</organism>